<evidence type="ECO:0000313" key="3">
    <source>
        <dbReference type="EMBL" id="SDM97900.1"/>
    </source>
</evidence>
<dbReference type="EMBL" id="LT629701">
    <property type="protein sequence ID" value="SDM97900.1"/>
    <property type="molecule type" value="Genomic_DNA"/>
</dbReference>
<dbReference type="SUPFAM" id="SSF143120">
    <property type="entry name" value="YefM-like"/>
    <property type="match status" value="1"/>
</dbReference>
<dbReference type="RefSeq" id="WP_030429029.1">
    <property type="nucleotide sequence ID" value="NZ_JOEF01000005.1"/>
</dbReference>
<proteinExistence type="inferred from homology"/>
<dbReference type="OrthoDB" id="33091at2"/>
<evidence type="ECO:0000256" key="1">
    <source>
        <dbReference type="ARBA" id="ARBA00009981"/>
    </source>
</evidence>
<sequence>MAHTIGQRELRNENAEIMRRVEAGESFTVTRNGKPVADLVPHRSDTVAPAPRRSLGTIQEAFRRLSPVDAEQWYRDRAEADTVFGDDDPLEDPWSRQDKGGR</sequence>
<feature type="compositionally biased region" description="Basic and acidic residues" evidence="2">
    <location>
        <begin position="93"/>
        <end position="102"/>
    </location>
</feature>
<dbReference type="Proteomes" id="UP000183376">
    <property type="component" value="Chromosome I"/>
</dbReference>
<protein>
    <submittedName>
        <fullName evidence="3">Prevent-host-death family protein</fullName>
    </submittedName>
</protein>
<dbReference type="Gene3D" id="3.40.1620.10">
    <property type="entry name" value="YefM-like domain"/>
    <property type="match status" value="1"/>
</dbReference>
<feature type="region of interest" description="Disordered" evidence="2">
    <location>
        <begin position="79"/>
        <end position="102"/>
    </location>
</feature>
<reference evidence="3 4" key="1">
    <citation type="submission" date="2016-10" db="EMBL/GenBank/DDBJ databases">
        <authorList>
            <person name="de Groot N.N."/>
        </authorList>
    </citation>
    <scope>NUCLEOTIDE SEQUENCE [LARGE SCALE GENOMIC DNA]</scope>
    <source>
        <strain evidence="3 4">DSM 44149</strain>
    </source>
</reference>
<dbReference type="eggNOG" id="COG4118">
    <property type="taxonomic scope" value="Bacteria"/>
</dbReference>
<name>A0A1G9XME8_ALLAB</name>
<accession>A0A1G9XME8</accession>
<dbReference type="STRING" id="211114.SAMN04489726_4295"/>
<comment type="similarity">
    <text evidence="1">Belongs to the phD/YefM antitoxin family.</text>
</comment>
<dbReference type="NCBIfam" id="TIGR01552">
    <property type="entry name" value="phd_fam"/>
    <property type="match status" value="1"/>
</dbReference>
<evidence type="ECO:0000313" key="4">
    <source>
        <dbReference type="Proteomes" id="UP000183376"/>
    </source>
</evidence>
<keyword evidence="4" id="KW-1185">Reference proteome</keyword>
<dbReference type="InterPro" id="IPR036165">
    <property type="entry name" value="YefM-like_sf"/>
</dbReference>
<gene>
    <name evidence="3" type="ORF">SAMN04489726_4295</name>
</gene>
<evidence type="ECO:0000256" key="2">
    <source>
        <dbReference type="SAM" id="MobiDB-lite"/>
    </source>
</evidence>
<organism evidence="3 4">
    <name type="scientific">Allokutzneria albata</name>
    <name type="common">Kibdelosporangium albatum</name>
    <dbReference type="NCBI Taxonomy" id="211114"/>
    <lineage>
        <taxon>Bacteria</taxon>
        <taxon>Bacillati</taxon>
        <taxon>Actinomycetota</taxon>
        <taxon>Actinomycetes</taxon>
        <taxon>Pseudonocardiales</taxon>
        <taxon>Pseudonocardiaceae</taxon>
        <taxon>Allokutzneria</taxon>
    </lineage>
</organism>
<dbReference type="AlphaFoldDB" id="A0A1G9XME8"/>